<keyword evidence="3" id="KW-0418">Kinase</keyword>
<gene>
    <name evidence="3" type="ORF">ENS56_09145</name>
</gene>
<feature type="domain" description="Signal transduction histidine kinase internal region" evidence="2">
    <location>
        <begin position="158"/>
        <end position="236"/>
    </location>
</feature>
<dbReference type="PANTHER" id="PTHR34220">
    <property type="entry name" value="SENSOR HISTIDINE KINASE YPDA"/>
    <property type="match status" value="1"/>
</dbReference>
<dbReference type="GO" id="GO:0000155">
    <property type="term" value="F:phosphorelay sensor kinase activity"/>
    <property type="evidence" value="ECO:0007669"/>
    <property type="project" value="InterPro"/>
</dbReference>
<dbReference type="PANTHER" id="PTHR34220:SF7">
    <property type="entry name" value="SENSOR HISTIDINE KINASE YPDA"/>
    <property type="match status" value="1"/>
</dbReference>
<feature type="transmembrane region" description="Helical" evidence="1">
    <location>
        <begin position="7"/>
        <end position="27"/>
    </location>
</feature>
<proteinExistence type="predicted"/>
<feature type="transmembrane region" description="Helical" evidence="1">
    <location>
        <begin position="110"/>
        <end position="132"/>
    </location>
</feature>
<reference evidence="3" key="1">
    <citation type="journal article" date="2020" name="mSystems">
        <title>Genome- and Community-Level Interaction Insights into Carbon Utilization and Element Cycling Functions of Hydrothermarchaeota in Hydrothermal Sediment.</title>
        <authorList>
            <person name="Zhou Z."/>
            <person name="Liu Y."/>
            <person name="Xu W."/>
            <person name="Pan J."/>
            <person name="Luo Z.H."/>
            <person name="Li M."/>
        </authorList>
    </citation>
    <scope>NUCLEOTIDE SEQUENCE [LARGE SCALE GENOMIC DNA]</scope>
    <source>
        <strain evidence="3">SpSt-500</strain>
    </source>
</reference>
<evidence type="ECO:0000313" key="3">
    <source>
        <dbReference type="EMBL" id="HGT48189.1"/>
    </source>
</evidence>
<keyword evidence="1" id="KW-0472">Membrane</keyword>
<organism evidence="3">
    <name type="scientific">Ignavibacterium album</name>
    <dbReference type="NCBI Taxonomy" id="591197"/>
    <lineage>
        <taxon>Bacteria</taxon>
        <taxon>Pseudomonadati</taxon>
        <taxon>Ignavibacteriota</taxon>
        <taxon>Ignavibacteria</taxon>
        <taxon>Ignavibacteriales</taxon>
        <taxon>Ignavibacteriaceae</taxon>
        <taxon>Ignavibacterium</taxon>
    </lineage>
</organism>
<dbReference type="AlphaFoldDB" id="A0A832G1L7"/>
<dbReference type="InterPro" id="IPR010559">
    <property type="entry name" value="Sig_transdc_His_kin_internal"/>
</dbReference>
<feature type="transmembrane region" description="Helical" evidence="1">
    <location>
        <begin position="77"/>
        <end position="98"/>
    </location>
</feature>
<feature type="transmembrane region" description="Helical" evidence="1">
    <location>
        <begin position="39"/>
        <end position="56"/>
    </location>
</feature>
<name>A0A832G1L7_9BACT</name>
<accession>A0A832G1L7</accession>
<keyword evidence="1" id="KW-0812">Transmembrane</keyword>
<keyword evidence="3" id="KW-0808">Transferase</keyword>
<sequence>MNLTRNRVYWISQFSGWTLFVLLNVIISSTFEEFKTEYIYSWIFLGIAGISVSHLYRNFIKKNGWKNLPLKSILPRVLLASVMLGLFLFALTFLFNISFKIVSIEEYGKIGGVIARIVNLSSLFLFWSVLYFSVHYLENYKKAEIESLIFEAAVKDFELKTLKAQLNPHFIFNAMNSIRALIEEDPEAAKNAVTKLSNLMRYTLKIERTETVPLAEELRTIQDYLDLEKIRFEERLNYKIITNAEADRVDIPPMMIQTLVENGIKHGISKSTTGGEIEINCSVVSDKLKIVIINTGSFDEEQLKNSKGFGVSNTVQRLNLLYGDESSFSIKNLNHNQVITEIKIPLGGIKHESFNY</sequence>
<dbReference type="Gene3D" id="3.30.565.10">
    <property type="entry name" value="Histidine kinase-like ATPase, C-terminal domain"/>
    <property type="match status" value="1"/>
</dbReference>
<dbReference type="InterPro" id="IPR036890">
    <property type="entry name" value="HATPase_C_sf"/>
</dbReference>
<dbReference type="GO" id="GO:0016020">
    <property type="term" value="C:membrane"/>
    <property type="evidence" value="ECO:0007669"/>
    <property type="project" value="InterPro"/>
</dbReference>
<dbReference type="InterPro" id="IPR050640">
    <property type="entry name" value="Bact_2-comp_sensor_kinase"/>
</dbReference>
<evidence type="ECO:0000259" key="2">
    <source>
        <dbReference type="Pfam" id="PF06580"/>
    </source>
</evidence>
<protein>
    <submittedName>
        <fullName evidence="3">Histidine kinase</fullName>
    </submittedName>
</protein>
<dbReference type="Pfam" id="PF06580">
    <property type="entry name" value="His_kinase"/>
    <property type="match status" value="1"/>
</dbReference>
<evidence type="ECO:0000256" key="1">
    <source>
        <dbReference type="SAM" id="Phobius"/>
    </source>
</evidence>
<comment type="caution">
    <text evidence="3">The sequence shown here is derived from an EMBL/GenBank/DDBJ whole genome shotgun (WGS) entry which is preliminary data.</text>
</comment>
<dbReference type="EMBL" id="DSVI01000010">
    <property type="protein sequence ID" value="HGT48189.1"/>
    <property type="molecule type" value="Genomic_DNA"/>
</dbReference>
<dbReference type="SUPFAM" id="SSF55874">
    <property type="entry name" value="ATPase domain of HSP90 chaperone/DNA topoisomerase II/histidine kinase"/>
    <property type="match status" value="1"/>
</dbReference>
<keyword evidence="1" id="KW-1133">Transmembrane helix</keyword>